<dbReference type="InterPro" id="IPR000700">
    <property type="entry name" value="PAS-assoc_C"/>
</dbReference>
<dbReference type="SUPFAM" id="SSF55874">
    <property type="entry name" value="ATPase domain of HSP90 chaperone/DNA topoisomerase II/histidine kinase"/>
    <property type="match status" value="1"/>
</dbReference>
<comment type="caution">
    <text evidence="11">The sequence shown here is derived from an EMBL/GenBank/DDBJ whole genome shotgun (WGS) entry which is preliminary data.</text>
</comment>
<evidence type="ECO:0000256" key="1">
    <source>
        <dbReference type="ARBA" id="ARBA00000085"/>
    </source>
</evidence>
<dbReference type="InterPro" id="IPR005467">
    <property type="entry name" value="His_kinase_dom"/>
</dbReference>
<feature type="modified residue" description="4-aspartylphosphate" evidence="6">
    <location>
        <position position="1058"/>
    </location>
</feature>
<dbReference type="InterPro" id="IPR013656">
    <property type="entry name" value="PAS_4"/>
</dbReference>
<comment type="catalytic activity">
    <reaction evidence="1">
        <text>ATP + protein L-histidine = ADP + protein N-phospho-L-histidine.</text>
        <dbReference type="EC" id="2.7.13.3"/>
    </reaction>
</comment>
<dbReference type="Pfam" id="PF02518">
    <property type="entry name" value="HATPase_c"/>
    <property type="match status" value="1"/>
</dbReference>
<dbReference type="GO" id="GO:0000155">
    <property type="term" value="F:phosphorelay sensor kinase activity"/>
    <property type="evidence" value="ECO:0007669"/>
    <property type="project" value="InterPro"/>
</dbReference>
<dbReference type="SMART" id="SM00448">
    <property type="entry name" value="REC"/>
    <property type="match status" value="1"/>
</dbReference>
<dbReference type="InterPro" id="IPR029016">
    <property type="entry name" value="GAF-like_dom_sf"/>
</dbReference>
<feature type="domain" description="PAC" evidence="10">
    <location>
        <begin position="249"/>
        <end position="304"/>
    </location>
</feature>
<keyword evidence="5" id="KW-0418">Kinase</keyword>
<dbReference type="PRINTS" id="PR00344">
    <property type="entry name" value="BCTRLSENSOR"/>
</dbReference>
<dbReference type="Pfam" id="PF01590">
    <property type="entry name" value="GAF"/>
    <property type="match status" value="1"/>
</dbReference>
<keyword evidence="3 6" id="KW-0597">Phosphoprotein</keyword>
<dbReference type="Proteomes" id="UP000015525">
    <property type="component" value="Unassembled WGS sequence"/>
</dbReference>
<dbReference type="CDD" id="cd00130">
    <property type="entry name" value="PAS"/>
    <property type="match status" value="1"/>
</dbReference>
<dbReference type="SUPFAM" id="SSF55785">
    <property type="entry name" value="PYP-like sensor domain (PAS domain)"/>
    <property type="match status" value="4"/>
</dbReference>
<keyword evidence="12" id="KW-1185">Reference proteome</keyword>
<dbReference type="InterPro" id="IPR035965">
    <property type="entry name" value="PAS-like_dom_sf"/>
</dbReference>
<dbReference type="PANTHER" id="PTHR43065:SF42">
    <property type="entry name" value="TWO-COMPONENT SENSOR PPRA"/>
    <property type="match status" value="1"/>
</dbReference>
<accession>T0IDU1</accession>
<dbReference type="Pfam" id="PF08448">
    <property type="entry name" value="PAS_4"/>
    <property type="match status" value="3"/>
</dbReference>
<dbReference type="Gene3D" id="1.10.287.130">
    <property type="match status" value="1"/>
</dbReference>
<dbReference type="InterPro" id="IPR001610">
    <property type="entry name" value="PAC"/>
</dbReference>
<dbReference type="SMART" id="SM00387">
    <property type="entry name" value="HATPase_c"/>
    <property type="match status" value="1"/>
</dbReference>
<name>T0IDU1_9SPHN</name>
<dbReference type="PROSITE" id="PS50109">
    <property type="entry name" value="HIS_KIN"/>
    <property type="match status" value="1"/>
</dbReference>
<evidence type="ECO:0000259" key="10">
    <source>
        <dbReference type="PROSITE" id="PS50113"/>
    </source>
</evidence>
<evidence type="ECO:0000259" key="7">
    <source>
        <dbReference type="PROSITE" id="PS50109"/>
    </source>
</evidence>
<dbReference type="Pfam" id="PF00512">
    <property type="entry name" value="HisKA"/>
    <property type="match status" value="1"/>
</dbReference>
<dbReference type="SMART" id="SM00091">
    <property type="entry name" value="PAS"/>
    <property type="match status" value="3"/>
</dbReference>
<feature type="domain" description="PAC" evidence="10">
    <location>
        <begin position="566"/>
        <end position="618"/>
    </location>
</feature>
<feature type="domain" description="PAS" evidence="9">
    <location>
        <begin position="626"/>
        <end position="700"/>
    </location>
</feature>
<reference evidence="11 12" key="1">
    <citation type="journal article" date="2013" name="Genome Announc.">
        <title>Draft Genome Sequence of Sphingobium quisquiliarum Strain P25T, a Novel Hexachlorocyclohexane (HCH)-Degrading Bacterium Isolated from an HCH Dumpsite.</title>
        <authorList>
            <person name="Kumar Singh A."/>
            <person name="Sangwan N."/>
            <person name="Sharma A."/>
            <person name="Gupta V."/>
            <person name="Khurana J.P."/>
            <person name="Lal R."/>
        </authorList>
    </citation>
    <scope>NUCLEOTIDE SEQUENCE [LARGE SCALE GENOMIC DNA]</scope>
    <source>
        <strain evidence="11 12">P25</strain>
    </source>
</reference>
<evidence type="ECO:0000256" key="5">
    <source>
        <dbReference type="ARBA" id="ARBA00022777"/>
    </source>
</evidence>
<dbReference type="CDD" id="cd00082">
    <property type="entry name" value="HisKA"/>
    <property type="match status" value="1"/>
</dbReference>
<dbReference type="EMBL" id="ATHO01000076">
    <property type="protein sequence ID" value="EQB07804.1"/>
    <property type="molecule type" value="Genomic_DNA"/>
</dbReference>
<dbReference type="PANTHER" id="PTHR43065">
    <property type="entry name" value="SENSOR HISTIDINE KINASE"/>
    <property type="match status" value="1"/>
</dbReference>
<dbReference type="Gene3D" id="3.40.50.2300">
    <property type="match status" value="1"/>
</dbReference>
<dbReference type="InterPro" id="IPR003018">
    <property type="entry name" value="GAF"/>
</dbReference>
<dbReference type="Gene3D" id="3.30.565.10">
    <property type="entry name" value="Histidine kinase-like ATPase, C-terminal domain"/>
    <property type="match status" value="1"/>
</dbReference>
<dbReference type="PROSITE" id="PS50110">
    <property type="entry name" value="RESPONSE_REGULATORY"/>
    <property type="match status" value="1"/>
</dbReference>
<dbReference type="InterPro" id="IPR001789">
    <property type="entry name" value="Sig_transdc_resp-reg_receiver"/>
</dbReference>
<protein>
    <recommendedName>
        <fullName evidence="2">histidine kinase</fullName>
        <ecNumber evidence="2">2.7.13.3</ecNumber>
    </recommendedName>
</protein>
<dbReference type="AlphaFoldDB" id="T0IDU1"/>
<evidence type="ECO:0000313" key="12">
    <source>
        <dbReference type="Proteomes" id="UP000015525"/>
    </source>
</evidence>
<dbReference type="InterPro" id="IPR003594">
    <property type="entry name" value="HATPase_dom"/>
</dbReference>
<dbReference type="SMART" id="SM00065">
    <property type="entry name" value="GAF"/>
    <property type="match status" value="1"/>
</dbReference>
<keyword evidence="4" id="KW-0808">Transferase</keyword>
<dbReference type="SUPFAM" id="SSF52172">
    <property type="entry name" value="CheY-like"/>
    <property type="match status" value="1"/>
</dbReference>
<dbReference type="PROSITE" id="PS50113">
    <property type="entry name" value="PAC"/>
    <property type="match status" value="3"/>
</dbReference>
<dbReference type="PATRIC" id="fig|1329909.3.peg.1806"/>
<evidence type="ECO:0000256" key="6">
    <source>
        <dbReference type="PROSITE-ProRule" id="PRU00169"/>
    </source>
</evidence>
<dbReference type="SMART" id="SM00388">
    <property type="entry name" value="HisKA"/>
    <property type="match status" value="1"/>
</dbReference>
<dbReference type="EC" id="2.7.13.3" evidence="2"/>
<evidence type="ECO:0000259" key="8">
    <source>
        <dbReference type="PROSITE" id="PS50110"/>
    </source>
</evidence>
<dbReference type="InterPro" id="IPR003661">
    <property type="entry name" value="HisK_dim/P_dom"/>
</dbReference>
<gene>
    <name evidence="11" type="ORF">L288_09345</name>
</gene>
<dbReference type="InterPro" id="IPR000014">
    <property type="entry name" value="PAS"/>
</dbReference>
<evidence type="ECO:0000313" key="11">
    <source>
        <dbReference type="EMBL" id="EQB07804.1"/>
    </source>
</evidence>
<dbReference type="PROSITE" id="PS50112">
    <property type="entry name" value="PAS"/>
    <property type="match status" value="1"/>
</dbReference>
<dbReference type="Gene3D" id="3.30.450.20">
    <property type="entry name" value="PAS domain"/>
    <property type="match status" value="4"/>
</dbReference>
<dbReference type="InterPro" id="IPR036097">
    <property type="entry name" value="HisK_dim/P_sf"/>
</dbReference>
<dbReference type="InterPro" id="IPR004358">
    <property type="entry name" value="Sig_transdc_His_kin-like_C"/>
</dbReference>
<evidence type="ECO:0000256" key="4">
    <source>
        <dbReference type="ARBA" id="ARBA00022679"/>
    </source>
</evidence>
<evidence type="ECO:0000256" key="2">
    <source>
        <dbReference type="ARBA" id="ARBA00012438"/>
    </source>
</evidence>
<organism evidence="11 12">
    <name type="scientific">Sphingobium quisquiliarum P25</name>
    <dbReference type="NCBI Taxonomy" id="1329909"/>
    <lineage>
        <taxon>Bacteria</taxon>
        <taxon>Pseudomonadati</taxon>
        <taxon>Pseudomonadota</taxon>
        <taxon>Alphaproteobacteria</taxon>
        <taxon>Sphingomonadales</taxon>
        <taxon>Sphingomonadaceae</taxon>
        <taxon>Sphingobium</taxon>
    </lineage>
</organism>
<evidence type="ECO:0000256" key="3">
    <source>
        <dbReference type="ARBA" id="ARBA00022553"/>
    </source>
</evidence>
<sequence length="1129" mass="122557">MIPQQEEGDGDDLDFLTGGGEMGARIRAHDWASTPLGPPRLWPQSLRSALSICLHSSFPTAIYWGPDLRILYNDAWAPIPGERHPAALGQPAQQVWSDIWDVVSSEFELVRRTGEGYSTYDQMLPMVRGGAVQESYWDYSFTPIRGEDGSVAGVFNQGHETTGRVMSERRAVAERERLRQMFDQAPDFMAMLHGPEHIMELANPAYLKLVGRTDIIGKPAREALPEVEGQGYFELLDKVYETGKSYVGTAVPVELNRAGGEPVERRFVDVVYQPITDAQGQVTGIFVEGSDVTERVNAEAELRRSESRLRFLSELDDKLRTSHDASDVMRRAAEHLAQHLHASRTAYADVDADNDRFIIRGDYTAPGVASSAGTYSLDLFGPRAAEGMRLGRTLVINDIARELAPGEGREMFLSTGIGAIICCPLLKDGQLAAMMAVHQSDAREWQPEEVSLVEAAVERCWAYIERAGAEARLRELNETLEQRVAAALAERKVFADLFETTSALVQILDRDFTFLAINAASAEEYQRVFGFRPATGDNLLTLLESTPRHYEGVKQMWSRVLAGEAFGQISEFTDAQGARHWYDMKFAPVRSADGEIVGASLFGYDVTARVHEQQQLARAEAARREADALYRAYFENTAEALFVIGVAEDGGFSIQELNPAHEALTGLNSAELRGRPLEEQIGREAAAQVSANYRRAAAAREPVSYREVIDLPAGRKHWDTVLVPVRDASGRVSRIIGSSRDVTARVQAEEQLRQSQKLEAMGSLTGGVSHDFNNLLSPIIGALDLLQRRGVGTGREQRLIDGALQSAERARVLVQRLLAFARRQPLQAISVDIRELVQGMADLIASTTGPQIKVVVDVAQDLPSAVADPNQLEMALLNLSVNARDAMPDGGVLRISAVKEEIGSGHATGLPPGPYVRLSVADTGTGMDAETLKRAIEPFYSTKGVGKGTGLGLSMVHGLAAQLGGALTIASEPGIGSNIELWLPAGGEPVPAQAETAEPAVRPGRKGTTLLVDDEAFVRASTADMLAELGFDVVEASSAEEALHRLSDGLTPDLIVTDHLMPGRSGSDLAMEVRSRWPSLPVLLVSGYAETDGVAPDLTRLVKPFRQADLAACIAELTGNEAGSGTGET</sequence>
<feature type="domain" description="Histidine kinase" evidence="7">
    <location>
        <begin position="767"/>
        <end position="987"/>
    </location>
</feature>
<feature type="domain" description="Response regulatory" evidence="8">
    <location>
        <begin position="1008"/>
        <end position="1118"/>
    </location>
</feature>
<feature type="domain" description="PAC" evidence="10">
    <location>
        <begin position="701"/>
        <end position="754"/>
    </location>
</feature>
<dbReference type="InterPro" id="IPR011006">
    <property type="entry name" value="CheY-like_superfamily"/>
</dbReference>
<dbReference type="Pfam" id="PF00072">
    <property type="entry name" value="Response_reg"/>
    <property type="match status" value="1"/>
</dbReference>
<dbReference type="SUPFAM" id="SSF55781">
    <property type="entry name" value="GAF domain-like"/>
    <property type="match status" value="1"/>
</dbReference>
<dbReference type="NCBIfam" id="TIGR00229">
    <property type="entry name" value="sensory_box"/>
    <property type="match status" value="3"/>
</dbReference>
<proteinExistence type="predicted"/>
<dbReference type="SMART" id="SM00086">
    <property type="entry name" value="PAC"/>
    <property type="match status" value="3"/>
</dbReference>
<dbReference type="SUPFAM" id="SSF47384">
    <property type="entry name" value="Homodimeric domain of signal transducing histidine kinase"/>
    <property type="match status" value="1"/>
</dbReference>
<evidence type="ECO:0000259" key="9">
    <source>
        <dbReference type="PROSITE" id="PS50112"/>
    </source>
</evidence>
<dbReference type="Gene3D" id="3.30.450.40">
    <property type="match status" value="1"/>
</dbReference>
<dbReference type="InterPro" id="IPR036890">
    <property type="entry name" value="HATPase_C_sf"/>
</dbReference>
<dbReference type="RefSeq" id="WP_021238135.1">
    <property type="nucleotide sequence ID" value="NZ_ATHO01000076.1"/>
</dbReference>